<dbReference type="GO" id="GO:0000906">
    <property type="term" value="F:6,7-dimethyl-8-ribityllumazine synthase activity"/>
    <property type="evidence" value="ECO:0007669"/>
    <property type="project" value="UniProtKB-EC"/>
</dbReference>
<gene>
    <name evidence="7" type="primary">ribH</name>
    <name evidence="8" type="ORF">ABID56_001741</name>
</gene>
<feature type="binding site" evidence="7">
    <location>
        <position position="127"/>
    </location>
    <ligand>
        <name>(2S)-2-hydroxy-3-oxobutyl phosphate</name>
        <dbReference type="ChEBI" id="CHEBI:58830"/>
    </ligand>
</feature>
<evidence type="ECO:0000256" key="4">
    <source>
        <dbReference type="ARBA" id="ARBA00022619"/>
    </source>
</evidence>
<dbReference type="NCBIfam" id="TIGR00114">
    <property type="entry name" value="lumazine-synth"/>
    <property type="match status" value="1"/>
</dbReference>
<evidence type="ECO:0000256" key="2">
    <source>
        <dbReference type="ARBA" id="ARBA00007424"/>
    </source>
</evidence>
<dbReference type="SUPFAM" id="SSF52121">
    <property type="entry name" value="Lumazine synthase"/>
    <property type="match status" value="1"/>
</dbReference>
<evidence type="ECO:0000256" key="6">
    <source>
        <dbReference type="ARBA" id="ARBA00048785"/>
    </source>
</evidence>
<protein>
    <recommendedName>
        <fullName evidence="3 7">6,7-dimethyl-8-ribityllumazine synthase</fullName>
        <shortName evidence="7">DMRL synthase</shortName>
        <shortName evidence="7">LS</shortName>
        <shortName evidence="7">Lumazine synthase</shortName>
        <ecNumber evidence="3 7">2.5.1.78</ecNumber>
    </recommendedName>
</protein>
<dbReference type="InterPro" id="IPR002180">
    <property type="entry name" value="LS/RS"/>
</dbReference>
<name>A0ABV2KVL1_9BACI</name>
<keyword evidence="4 7" id="KW-0686">Riboflavin biosynthesis</keyword>
<feature type="active site" description="Proton donor" evidence="7">
    <location>
        <position position="88"/>
    </location>
</feature>
<dbReference type="CDD" id="cd09209">
    <property type="entry name" value="Lumazine_synthase-I"/>
    <property type="match status" value="1"/>
</dbReference>
<evidence type="ECO:0000313" key="9">
    <source>
        <dbReference type="Proteomes" id="UP001549167"/>
    </source>
</evidence>
<feature type="binding site" evidence="7">
    <location>
        <position position="113"/>
    </location>
    <ligand>
        <name>5-amino-6-(D-ribitylamino)uracil</name>
        <dbReference type="ChEBI" id="CHEBI:15934"/>
    </ligand>
</feature>
<comment type="catalytic activity">
    <reaction evidence="6 7">
        <text>(2S)-2-hydroxy-3-oxobutyl phosphate + 5-amino-6-(D-ribitylamino)uracil = 6,7-dimethyl-8-(1-D-ribityl)lumazine + phosphate + 2 H2O + H(+)</text>
        <dbReference type="Rhea" id="RHEA:26152"/>
        <dbReference type="ChEBI" id="CHEBI:15377"/>
        <dbReference type="ChEBI" id="CHEBI:15378"/>
        <dbReference type="ChEBI" id="CHEBI:15934"/>
        <dbReference type="ChEBI" id="CHEBI:43474"/>
        <dbReference type="ChEBI" id="CHEBI:58201"/>
        <dbReference type="ChEBI" id="CHEBI:58830"/>
        <dbReference type="EC" id="2.5.1.78"/>
    </reaction>
</comment>
<feature type="binding site" evidence="7">
    <location>
        <begin position="80"/>
        <end position="82"/>
    </location>
    <ligand>
        <name>5-amino-6-(D-ribitylamino)uracil</name>
        <dbReference type="ChEBI" id="CHEBI:15934"/>
    </ligand>
</feature>
<comment type="pathway">
    <text evidence="1 7">Cofactor biosynthesis; riboflavin biosynthesis; riboflavin from 2-hydroxy-3-oxobutyl phosphate and 5-amino-6-(D-ribitylamino)uracil: step 1/2.</text>
</comment>
<dbReference type="EMBL" id="JBEPMX010000008">
    <property type="protein sequence ID" value="MET3683632.1"/>
    <property type="molecule type" value="Genomic_DNA"/>
</dbReference>
<dbReference type="EC" id="2.5.1.78" evidence="3 7"/>
<feature type="binding site" evidence="7">
    <location>
        <position position="22"/>
    </location>
    <ligand>
        <name>5-amino-6-(D-ribitylamino)uracil</name>
        <dbReference type="ChEBI" id="CHEBI:15934"/>
    </ligand>
</feature>
<evidence type="ECO:0000256" key="7">
    <source>
        <dbReference type="HAMAP-Rule" id="MF_00178"/>
    </source>
</evidence>
<dbReference type="Pfam" id="PF00885">
    <property type="entry name" value="DMRL_synthase"/>
    <property type="match status" value="1"/>
</dbReference>
<dbReference type="HAMAP" id="MF_00178">
    <property type="entry name" value="Lumazine_synth"/>
    <property type="match status" value="1"/>
</dbReference>
<evidence type="ECO:0000256" key="1">
    <source>
        <dbReference type="ARBA" id="ARBA00004917"/>
    </source>
</evidence>
<comment type="similarity">
    <text evidence="2 7">Belongs to the DMRL synthase family.</text>
</comment>
<comment type="function">
    <text evidence="7">Catalyzes the formation of 6,7-dimethyl-8-ribityllumazine by condensation of 5-amino-6-(D-ribitylamino)uracil with 3,4-dihydroxy-2-butanone 4-phosphate. This is the penultimate step in the biosynthesis of riboflavin.</text>
</comment>
<evidence type="ECO:0000256" key="3">
    <source>
        <dbReference type="ARBA" id="ARBA00012664"/>
    </source>
</evidence>
<evidence type="ECO:0000256" key="5">
    <source>
        <dbReference type="ARBA" id="ARBA00022679"/>
    </source>
</evidence>
<keyword evidence="9" id="KW-1185">Reference proteome</keyword>
<dbReference type="PANTHER" id="PTHR21058">
    <property type="entry name" value="6,7-DIMETHYL-8-RIBITYLLUMAZINE SYNTHASE DMRL SYNTHASE LUMAZINE SYNTHASE"/>
    <property type="match status" value="1"/>
</dbReference>
<proteinExistence type="inferred from homology"/>
<organism evidence="8 9">
    <name type="scientific">Alkalibacillus flavidus</name>
    <dbReference type="NCBI Taxonomy" id="546021"/>
    <lineage>
        <taxon>Bacteria</taxon>
        <taxon>Bacillati</taxon>
        <taxon>Bacillota</taxon>
        <taxon>Bacilli</taxon>
        <taxon>Bacillales</taxon>
        <taxon>Bacillaceae</taxon>
        <taxon>Alkalibacillus</taxon>
    </lineage>
</organism>
<reference evidence="8 9" key="1">
    <citation type="submission" date="2024-06" db="EMBL/GenBank/DDBJ databases">
        <title>Genomic Encyclopedia of Type Strains, Phase IV (KMG-IV): sequencing the most valuable type-strain genomes for metagenomic binning, comparative biology and taxonomic classification.</title>
        <authorList>
            <person name="Goeker M."/>
        </authorList>
    </citation>
    <scope>NUCLEOTIDE SEQUENCE [LARGE SCALE GENOMIC DNA]</scope>
    <source>
        <strain evidence="8 9">DSM 23520</strain>
    </source>
</reference>
<comment type="caution">
    <text evidence="8">The sequence shown here is derived from an EMBL/GenBank/DDBJ whole genome shotgun (WGS) entry which is preliminary data.</text>
</comment>
<evidence type="ECO:0000313" key="8">
    <source>
        <dbReference type="EMBL" id="MET3683632.1"/>
    </source>
</evidence>
<feature type="binding site" evidence="7">
    <location>
        <begin position="56"/>
        <end position="58"/>
    </location>
    <ligand>
        <name>5-amino-6-(D-ribitylamino)uracil</name>
        <dbReference type="ChEBI" id="CHEBI:15934"/>
    </ligand>
</feature>
<dbReference type="InterPro" id="IPR036467">
    <property type="entry name" value="LS/RS_sf"/>
</dbReference>
<dbReference type="Proteomes" id="UP001549167">
    <property type="component" value="Unassembled WGS sequence"/>
</dbReference>
<dbReference type="PANTHER" id="PTHR21058:SF0">
    <property type="entry name" value="6,7-DIMETHYL-8-RIBITYLLUMAZINE SYNTHASE"/>
    <property type="match status" value="1"/>
</dbReference>
<dbReference type="InterPro" id="IPR034964">
    <property type="entry name" value="LS"/>
</dbReference>
<accession>A0ABV2KVL1</accession>
<dbReference type="Gene3D" id="3.40.50.960">
    <property type="entry name" value="Lumazine/riboflavin synthase"/>
    <property type="match status" value="1"/>
</dbReference>
<keyword evidence="5 7" id="KW-0808">Transferase</keyword>
<dbReference type="RefSeq" id="WP_354220204.1">
    <property type="nucleotide sequence ID" value="NZ_JBEPMX010000008.1"/>
</dbReference>
<dbReference type="NCBIfam" id="NF000812">
    <property type="entry name" value="PRK00061.1-4"/>
    <property type="match status" value="1"/>
</dbReference>
<comment type="subunit">
    <text evidence="7">Forms an icosahedral capsid composed of 60 subunits, arranged as a dodecamer of pentamers.</text>
</comment>
<sequence length="155" mass="16431">MKTYEGNLVASNLKIGIVVGRFNGFINEKLLDGALDGLKRHGVNEDDVEIAWVPGAYEIPLAARKMIEHGDYDAVITLGTVIRGATPHFEYVSGEVSKGVSSVSMDTGVPVIFGVLTTNTIEQAIERAGTKAGNNGYGAAMSAIEMANLLQSFKG</sequence>
<feature type="binding site" evidence="7">
    <location>
        <begin position="85"/>
        <end position="86"/>
    </location>
    <ligand>
        <name>(2S)-2-hydroxy-3-oxobutyl phosphate</name>
        <dbReference type="ChEBI" id="CHEBI:58830"/>
    </ligand>
</feature>